<evidence type="ECO:0000313" key="3">
    <source>
        <dbReference type="Proteomes" id="UP001320148"/>
    </source>
</evidence>
<evidence type="ECO:0000256" key="1">
    <source>
        <dbReference type="SAM" id="MobiDB-lite"/>
    </source>
</evidence>
<protein>
    <submittedName>
        <fullName evidence="2">Uncharacterized protein</fullName>
    </submittedName>
</protein>
<feature type="region of interest" description="Disordered" evidence="1">
    <location>
        <begin position="1"/>
        <end position="20"/>
    </location>
</feature>
<organism evidence="2 3">
    <name type="scientific">Desulfoluna limicola</name>
    <dbReference type="NCBI Taxonomy" id="2810562"/>
    <lineage>
        <taxon>Bacteria</taxon>
        <taxon>Pseudomonadati</taxon>
        <taxon>Thermodesulfobacteriota</taxon>
        <taxon>Desulfobacteria</taxon>
        <taxon>Desulfobacterales</taxon>
        <taxon>Desulfolunaceae</taxon>
        <taxon>Desulfoluna</taxon>
    </lineage>
</organism>
<keyword evidence="3" id="KW-1185">Reference proteome</keyword>
<dbReference type="Proteomes" id="UP001320148">
    <property type="component" value="Chromosome"/>
</dbReference>
<accession>A0ABM7PHK4</accession>
<dbReference type="EMBL" id="AP024488">
    <property type="protein sequence ID" value="BCS96604.1"/>
    <property type="molecule type" value="Genomic_DNA"/>
</dbReference>
<evidence type="ECO:0000313" key="2">
    <source>
        <dbReference type="EMBL" id="BCS96604.1"/>
    </source>
</evidence>
<sequence>MEPFQLDGHPVPFAEGKGRDGCKGYAKERQGFYDVLAGAHGYDSDDGLPNPDTSRVECIHIQGIRAAGAVVDLNTLITQKMGALGSPEG</sequence>
<name>A0ABM7PHK4_9BACT</name>
<gene>
    <name evidence="2" type="ORF">DSLASN_22360</name>
</gene>
<proteinExistence type="predicted"/>
<reference evidence="2 3" key="1">
    <citation type="submission" date="2021-02" db="EMBL/GenBank/DDBJ databases">
        <title>Complete genome of Desulfoluna sp. strain ASN36.</title>
        <authorList>
            <person name="Takahashi A."/>
            <person name="Kojima H."/>
            <person name="Fukui M."/>
        </authorList>
    </citation>
    <scope>NUCLEOTIDE SEQUENCE [LARGE SCALE GENOMIC DNA]</scope>
    <source>
        <strain evidence="2 3">ASN36</strain>
    </source>
</reference>